<evidence type="ECO:0000313" key="2">
    <source>
        <dbReference type="EMBL" id="MBS3848229.1"/>
    </source>
</evidence>
<proteinExistence type="predicted"/>
<dbReference type="Proteomes" id="UP000678281">
    <property type="component" value="Unassembled WGS sequence"/>
</dbReference>
<accession>A0A942ID14</accession>
<dbReference type="InterPro" id="IPR009875">
    <property type="entry name" value="PilZ_domain"/>
</dbReference>
<feature type="domain" description="PilZ" evidence="1">
    <location>
        <begin position="126"/>
        <end position="209"/>
    </location>
</feature>
<sequence>MSVSVDCGELSPRTSYDWHDVRFIGAVAGRYALSDRKRPGANKAPVYACRLCSVSTRTAVVVGPVVGEEGEVVTAHFDAFGILRGRINRQLPSGFVMDLMLNTAAREKLGRKIVWQKKRVYEQVEDRREHKRIQLRDPRTIISLGDGSRIPCFVIDVSKSGIALSAQHAPEIGTPLAVGKLVGRVVRYLDVGFAVKFLQLQELEDIEALVVPPEIAPLADSERAGR</sequence>
<protein>
    <submittedName>
        <fullName evidence="2">PilZ domain-containing protein</fullName>
    </submittedName>
</protein>
<reference evidence="2" key="1">
    <citation type="submission" date="2021-04" db="EMBL/GenBank/DDBJ databases">
        <title>Devosia litorisediminis sp. nov., isolated from a sand dune.</title>
        <authorList>
            <person name="Park S."/>
            <person name="Yoon J.-H."/>
        </authorList>
    </citation>
    <scope>NUCLEOTIDE SEQUENCE</scope>
    <source>
        <strain evidence="2">BSSL-BM10</strain>
    </source>
</reference>
<dbReference type="EMBL" id="JAGXTP010000001">
    <property type="protein sequence ID" value="MBS3848229.1"/>
    <property type="molecule type" value="Genomic_DNA"/>
</dbReference>
<name>A0A942ID14_9HYPH</name>
<evidence type="ECO:0000313" key="3">
    <source>
        <dbReference type="Proteomes" id="UP000678281"/>
    </source>
</evidence>
<dbReference type="AlphaFoldDB" id="A0A942ID14"/>
<dbReference type="Pfam" id="PF07238">
    <property type="entry name" value="PilZ"/>
    <property type="match status" value="1"/>
</dbReference>
<dbReference type="SUPFAM" id="SSF141371">
    <property type="entry name" value="PilZ domain-like"/>
    <property type="match status" value="1"/>
</dbReference>
<dbReference type="GO" id="GO:0035438">
    <property type="term" value="F:cyclic-di-GMP binding"/>
    <property type="evidence" value="ECO:0007669"/>
    <property type="project" value="InterPro"/>
</dbReference>
<comment type="caution">
    <text evidence="2">The sequence shown here is derived from an EMBL/GenBank/DDBJ whole genome shotgun (WGS) entry which is preliminary data.</text>
</comment>
<gene>
    <name evidence="2" type="ORF">KD146_05905</name>
</gene>
<dbReference type="RefSeq" id="WP_212657791.1">
    <property type="nucleotide sequence ID" value="NZ_JAGXTP010000001.1"/>
</dbReference>
<keyword evidence="3" id="KW-1185">Reference proteome</keyword>
<evidence type="ECO:0000259" key="1">
    <source>
        <dbReference type="Pfam" id="PF07238"/>
    </source>
</evidence>
<organism evidence="2 3">
    <name type="scientific">Devosia litorisediminis</name>
    <dbReference type="NCBI Taxonomy" id="2829817"/>
    <lineage>
        <taxon>Bacteria</taxon>
        <taxon>Pseudomonadati</taxon>
        <taxon>Pseudomonadota</taxon>
        <taxon>Alphaproteobacteria</taxon>
        <taxon>Hyphomicrobiales</taxon>
        <taxon>Devosiaceae</taxon>
        <taxon>Devosia</taxon>
    </lineage>
</organism>